<keyword evidence="2" id="KW-0223">Dioxygenase</keyword>
<dbReference type="RefSeq" id="WP_179757388.1">
    <property type="nucleotide sequence ID" value="NZ_JACCBU010000001.1"/>
</dbReference>
<dbReference type="Gene3D" id="2.60.120.10">
    <property type="entry name" value="Jelly Rolls"/>
    <property type="match status" value="1"/>
</dbReference>
<evidence type="ECO:0000313" key="3">
    <source>
        <dbReference type="Proteomes" id="UP000569914"/>
    </source>
</evidence>
<dbReference type="Proteomes" id="UP000569914">
    <property type="component" value="Unassembled WGS sequence"/>
</dbReference>
<dbReference type="Pfam" id="PF07883">
    <property type="entry name" value="Cupin_2"/>
    <property type="match status" value="1"/>
</dbReference>
<reference evidence="2 3" key="1">
    <citation type="submission" date="2020-07" db="EMBL/GenBank/DDBJ databases">
        <title>Sequencing the genomes of 1000 actinobacteria strains.</title>
        <authorList>
            <person name="Klenk H.-P."/>
        </authorList>
    </citation>
    <scope>NUCLEOTIDE SEQUENCE [LARGE SCALE GENOMIC DNA]</scope>
    <source>
        <strain evidence="2 3">DSM 22083</strain>
    </source>
</reference>
<organism evidence="2 3">
    <name type="scientific">Microlunatus parietis</name>
    <dbReference type="NCBI Taxonomy" id="682979"/>
    <lineage>
        <taxon>Bacteria</taxon>
        <taxon>Bacillati</taxon>
        <taxon>Actinomycetota</taxon>
        <taxon>Actinomycetes</taxon>
        <taxon>Propionibacteriales</taxon>
        <taxon>Propionibacteriaceae</taxon>
        <taxon>Microlunatus</taxon>
    </lineage>
</organism>
<keyword evidence="3" id="KW-1185">Reference proteome</keyword>
<gene>
    <name evidence="2" type="ORF">BKA15_006143</name>
</gene>
<dbReference type="EMBL" id="JACCBU010000001">
    <property type="protein sequence ID" value="NYE74814.1"/>
    <property type="molecule type" value="Genomic_DNA"/>
</dbReference>
<dbReference type="InterPro" id="IPR014710">
    <property type="entry name" value="RmlC-like_jellyroll"/>
</dbReference>
<keyword evidence="2" id="KW-0560">Oxidoreductase</keyword>
<evidence type="ECO:0000313" key="2">
    <source>
        <dbReference type="EMBL" id="NYE74814.1"/>
    </source>
</evidence>
<proteinExistence type="predicted"/>
<accession>A0A7Y9IDI3</accession>
<name>A0A7Y9IDI3_9ACTN</name>
<dbReference type="InterPro" id="IPR013096">
    <property type="entry name" value="Cupin_2"/>
</dbReference>
<dbReference type="SUPFAM" id="SSF51182">
    <property type="entry name" value="RmlC-like cupins"/>
    <property type="match status" value="1"/>
</dbReference>
<comment type="caution">
    <text evidence="2">The sequence shown here is derived from an EMBL/GenBank/DDBJ whole genome shotgun (WGS) entry which is preliminary data.</text>
</comment>
<feature type="domain" description="Cupin type-2" evidence="1">
    <location>
        <begin position="37"/>
        <end position="94"/>
    </location>
</feature>
<dbReference type="GO" id="GO:0051213">
    <property type="term" value="F:dioxygenase activity"/>
    <property type="evidence" value="ECO:0007669"/>
    <property type="project" value="UniProtKB-KW"/>
</dbReference>
<protein>
    <submittedName>
        <fullName evidence="2">Quercetin dioxygenase-like cupin family protein</fullName>
    </submittedName>
</protein>
<sequence>MTDAISRADARRTETPNAVMTTLASPTQGTTSLAVWRVEMKAGKTGPDHAFDAEQVWTWLSGAATVSVDARAIDVREGDTLVIPAGVWRQVHTDAGFTAVVAAAGGSRVTTKDGRDPFVPPWIA</sequence>
<dbReference type="InterPro" id="IPR011051">
    <property type="entry name" value="RmlC_Cupin_sf"/>
</dbReference>
<dbReference type="AlphaFoldDB" id="A0A7Y9IDI3"/>
<evidence type="ECO:0000259" key="1">
    <source>
        <dbReference type="Pfam" id="PF07883"/>
    </source>
</evidence>